<evidence type="ECO:0000313" key="2">
    <source>
        <dbReference type="EMBL" id="NIJ23370.1"/>
    </source>
</evidence>
<evidence type="ECO:0000259" key="1">
    <source>
        <dbReference type="Pfam" id="PF02602"/>
    </source>
</evidence>
<dbReference type="InterPro" id="IPR036108">
    <property type="entry name" value="4pyrrol_syn_uPrphyn_synt_sf"/>
</dbReference>
<name>A0ABX0TYI1_9SPHN</name>
<dbReference type="EC" id="4.2.1.75" evidence="2"/>
<dbReference type="Proteomes" id="UP000788153">
    <property type="component" value="Unassembled WGS sequence"/>
</dbReference>
<gene>
    <name evidence="2" type="ORF">FHT01_000912</name>
</gene>
<dbReference type="Pfam" id="PF02602">
    <property type="entry name" value="HEM4"/>
    <property type="match status" value="1"/>
</dbReference>
<proteinExistence type="predicted"/>
<feature type="domain" description="Tetrapyrrole biosynthesis uroporphyrinogen III synthase" evidence="1">
    <location>
        <begin position="15"/>
        <end position="211"/>
    </location>
</feature>
<protein>
    <submittedName>
        <fullName evidence="2">Uroporphyrinogen-III synthase</fullName>
        <ecNumber evidence="2">4.2.1.75</ecNumber>
    </submittedName>
</protein>
<dbReference type="InterPro" id="IPR003754">
    <property type="entry name" value="4pyrrol_synth_uPrphyn_synth"/>
</dbReference>
<dbReference type="EMBL" id="JAASQP010000001">
    <property type="protein sequence ID" value="NIJ23370.1"/>
    <property type="molecule type" value="Genomic_DNA"/>
</dbReference>
<comment type="caution">
    <text evidence="2">The sequence shown here is derived from an EMBL/GenBank/DDBJ whole genome shotgun (WGS) entry which is preliminary data.</text>
</comment>
<dbReference type="Gene3D" id="3.40.50.10090">
    <property type="match status" value="1"/>
</dbReference>
<evidence type="ECO:0000313" key="3">
    <source>
        <dbReference type="Proteomes" id="UP000788153"/>
    </source>
</evidence>
<dbReference type="GO" id="GO:0004852">
    <property type="term" value="F:uroporphyrinogen-III synthase activity"/>
    <property type="evidence" value="ECO:0007669"/>
    <property type="project" value="UniProtKB-EC"/>
</dbReference>
<reference evidence="2 3" key="1">
    <citation type="submission" date="2020-03" db="EMBL/GenBank/DDBJ databases">
        <title>Genomic Encyclopedia of Type Strains, Phase IV (KMG-IV): sequencing the most valuable type-strain genomes for metagenomic binning, comparative biology and taxonomic classification.</title>
        <authorList>
            <person name="Goeker M."/>
        </authorList>
    </citation>
    <scope>NUCLEOTIDE SEQUENCE [LARGE SCALE GENOMIC DNA]</scope>
    <source>
        <strain evidence="2 3">DSM 22753</strain>
    </source>
</reference>
<keyword evidence="3" id="KW-1185">Reference proteome</keyword>
<accession>A0ABX0TYI1</accession>
<dbReference type="RefSeq" id="WP_140230799.1">
    <property type="nucleotide sequence ID" value="NZ_BAAAEV010000001.1"/>
</dbReference>
<sequence length="230" mass="22984">MRPIAVLRPEPGASATAGRIAAAGMTALRLPLFAVVPVAWQVPDPAGFDSLLLTSANAVRHAGEGLRSLAGLPVLAVGQATADAARAAGLTVAVTGTHGVGALGEWAQAMGFARALHLAGRDRTEALALAADTRVVYASERVDPPADAVAALGGAVALVHSPRAGSALRDVAGDLRPSIRVVAISAEALEAIGGGWDSTAIAALPSDAALIDAARTLAIDPPAMREDKAP</sequence>
<organism evidence="2 3">
    <name type="scientific">Sphingomonas japonica</name>
    <dbReference type="NCBI Taxonomy" id="511662"/>
    <lineage>
        <taxon>Bacteria</taxon>
        <taxon>Pseudomonadati</taxon>
        <taxon>Pseudomonadota</taxon>
        <taxon>Alphaproteobacteria</taxon>
        <taxon>Sphingomonadales</taxon>
        <taxon>Sphingomonadaceae</taxon>
        <taxon>Sphingomonas</taxon>
    </lineage>
</organism>
<keyword evidence="2" id="KW-0456">Lyase</keyword>
<dbReference type="SUPFAM" id="SSF69618">
    <property type="entry name" value="HemD-like"/>
    <property type="match status" value="1"/>
</dbReference>